<reference evidence="3 4" key="1">
    <citation type="journal article" date="2018" name="Evol. Lett.">
        <title>Horizontal gene cluster transfer increased hallucinogenic mushroom diversity.</title>
        <authorList>
            <person name="Reynolds H.T."/>
            <person name="Vijayakumar V."/>
            <person name="Gluck-Thaler E."/>
            <person name="Korotkin H.B."/>
            <person name="Matheny P.B."/>
            <person name="Slot J.C."/>
        </authorList>
    </citation>
    <scope>NUCLEOTIDE SEQUENCE [LARGE SCALE GENOMIC DNA]</scope>
    <source>
        <strain evidence="3 4">2629</strain>
    </source>
</reference>
<comment type="caution">
    <text evidence="3">The sequence shown here is derived from an EMBL/GenBank/DDBJ whole genome shotgun (WGS) entry which is preliminary data.</text>
</comment>
<keyword evidence="4" id="KW-1185">Reference proteome</keyword>
<sequence>MFRTASRLPRRALLSATVAGTAVVLQEPRERNLSIYPSPDPEIVLVESPSALEQQIGVARRQVEQTYANAHSELQRWVSKWIGVEHAVENRVKAIIAPDESLTPGLLYVGVATLSGSILARNRMLLTRLIAPPLFLLVSANYVLPKTTTNLSNYLGSIEEKYFPAFSHKHDIAKAHSLMACENLKESTQKGRESLNKGALCAVDKIQESTGLKLRETLGWTKERVADGKQQVEKVAEVVQAVVEEKVEQAEKKLGELEVKAEKKVEEVKRLV</sequence>
<proteinExistence type="predicted"/>
<comment type="subcellular location">
    <subcellularLocation>
        <location evidence="1">Mitochondrion inner membrane</location>
    </subcellularLocation>
</comment>
<keyword evidence="1" id="KW-0999">Mitochondrion inner membrane</keyword>
<evidence type="ECO:0000313" key="4">
    <source>
        <dbReference type="Proteomes" id="UP000284842"/>
    </source>
</evidence>
<dbReference type="GO" id="GO:0044284">
    <property type="term" value="C:mitochondrial crista junction"/>
    <property type="evidence" value="ECO:0007669"/>
    <property type="project" value="TreeGrafter"/>
</dbReference>
<dbReference type="GO" id="GO:0042407">
    <property type="term" value="P:cristae formation"/>
    <property type="evidence" value="ECO:0007669"/>
    <property type="project" value="InterPro"/>
</dbReference>
<dbReference type="PANTHER" id="PTHR28268:SF1">
    <property type="entry name" value="MICOS SUBUNIT MIC26"/>
    <property type="match status" value="1"/>
</dbReference>
<evidence type="ECO:0000256" key="1">
    <source>
        <dbReference type="RuleBase" id="RU363021"/>
    </source>
</evidence>
<dbReference type="STRING" id="181874.A0A409WBS4"/>
<keyword evidence="2" id="KW-0175">Coiled coil</keyword>
<name>A0A409WBS4_9AGAR</name>
<dbReference type="AlphaFoldDB" id="A0A409WBS4"/>
<feature type="coiled-coil region" evidence="2">
    <location>
        <begin position="240"/>
        <end position="267"/>
    </location>
</feature>
<dbReference type="PANTHER" id="PTHR28268">
    <property type="entry name" value="MICOS SUBUNIT MIC26"/>
    <property type="match status" value="1"/>
</dbReference>
<dbReference type="InterPro" id="IPR019166">
    <property type="entry name" value="MIC26/MIC27"/>
</dbReference>
<comment type="subunit">
    <text evidence="1">Component of the mitochondrial contact site and cristae organizing system (MICOS) complex.</text>
</comment>
<keyword evidence="1" id="KW-0472">Membrane</keyword>
<evidence type="ECO:0000313" key="3">
    <source>
        <dbReference type="EMBL" id="PPQ75943.1"/>
    </source>
</evidence>
<comment type="function">
    <text evidence="1">Component of the MICOS complex, a large protein complex of the mitochondrial inner membrane that plays crucial roles in the maintenance of crista junctions, inner membrane architecture, and formation of contact sites to the outer membrane.</text>
</comment>
<protein>
    <recommendedName>
        <fullName evidence="1">MICOS complex subunit</fullName>
    </recommendedName>
</protein>
<dbReference type="OrthoDB" id="2399148at2759"/>
<dbReference type="InParanoid" id="A0A409WBS4"/>
<evidence type="ECO:0000256" key="2">
    <source>
        <dbReference type="SAM" id="Coils"/>
    </source>
</evidence>
<organism evidence="3 4">
    <name type="scientific">Panaeolus cyanescens</name>
    <dbReference type="NCBI Taxonomy" id="181874"/>
    <lineage>
        <taxon>Eukaryota</taxon>
        <taxon>Fungi</taxon>
        <taxon>Dikarya</taxon>
        <taxon>Basidiomycota</taxon>
        <taxon>Agaricomycotina</taxon>
        <taxon>Agaricomycetes</taxon>
        <taxon>Agaricomycetidae</taxon>
        <taxon>Agaricales</taxon>
        <taxon>Agaricineae</taxon>
        <taxon>Galeropsidaceae</taxon>
        <taxon>Panaeolus</taxon>
    </lineage>
</organism>
<gene>
    <name evidence="3" type="ORF">CVT24_002494</name>
</gene>
<keyword evidence="1" id="KW-0496">Mitochondrion</keyword>
<dbReference type="InterPro" id="IPR033181">
    <property type="entry name" value="Mic26_fungi"/>
</dbReference>
<accession>A0A409WBS4</accession>
<dbReference type="EMBL" id="NHTK01005625">
    <property type="protein sequence ID" value="PPQ75943.1"/>
    <property type="molecule type" value="Genomic_DNA"/>
</dbReference>
<dbReference type="Pfam" id="PF09769">
    <property type="entry name" value="ApoO"/>
    <property type="match status" value="1"/>
</dbReference>
<dbReference type="Proteomes" id="UP000284842">
    <property type="component" value="Unassembled WGS sequence"/>
</dbReference>
<dbReference type="GO" id="GO:0061617">
    <property type="term" value="C:MICOS complex"/>
    <property type="evidence" value="ECO:0007669"/>
    <property type="project" value="UniProtKB-UniRule"/>
</dbReference>